<evidence type="ECO:0000256" key="6">
    <source>
        <dbReference type="RuleBase" id="RU003330"/>
    </source>
</evidence>
<reference evidence="9" key="1">
    <citation type="journal article" date="2020" name="mSystems">
        <title>Genome- and Community-Level Interaction Insights into Carbon Utilization and Element Cycling Functions of Hydrothermarchaeota in Hydrothermal Sediment.</title>
        <authorList>
            <person name="Zhou Z."/>
            <person name="Liu Y."/>
            <person name="Xu W."/>
            <person name="Pan J."/>
            <person name="Luo Z.H."/>
            <person name="Li M."/>
        </authorList>
    </citation>
    <scope>NUCLEOTIDE SEQUENCE [LARGE SCALE GENOMIC DNA]</scope>
    <source>
        <strain evidence="9">SpSt-192</strain>
    </source>
</reference>
<dbReference type="NCBIfam" id="NF001381">
    <property type="entry name" value="PRK00279.1-3"/>
    <property type="match status" value="1"/>
</dbReference>
<dbReference type="EMBL" id="DSID01000770">
    <property type="protein sequence ID" value="HEX71583.1"/>
    <property type="molecule type" value="Genomic_DNA"/>
</dbReference>
<comment type="pathway">
    <text evidence="5">Purine metabolism; AMP biosynthesis via salvage pathway; AMP from ADP: step 1/1.</text>
</comment>
<dbReference type="GO" id="GO:0005737">
    <property type="term" value="C:cytoplasm"/>
    <property type="evidence" value="ECO:0007669"/>
    <property type="project" value="UniProtKB-SubCell"/>
</dbReference>
<keyword evidence="4 5" id="KW-0418">Kinase</keyword>
<feature type="binding site" evidence="5">
    <location>
        <position position="139"/>
    </location>
    <ligand>
        <name>Zn(2+)</name>
        <dbReference type="ChEBI" id="CHEBI:29105"/>
        <note>structural</note>
    </ligand>
</feature>
<dbReference type="GO" id="GO:0005524">
    <property type="term" value="F:ATP binding"/>
    <property type="evidence" value="ECO:0007669"/>
    <property type="project" value="UniProtKB-UniRule"/>
</dbReference>
<dbReference type="InterPro" id="IPR007862">
    <property type="entry name" value="Adenylate_kinase_lid-dom"/>
</dbReference>
<comment type="caution">
    <text evidence="9">The sequence shown here is derived from an EMBL/GenBank/DDBJ whole genome shotgun (WGS) entry which is preliminary data.</text>
</comment>
<dbReference type="CDD" id="cd01428">
    <property type="entry name" value="ADK"/>
    <property type="match status" value="1"/>
</dbReference>
<feature type="binding site" evidence="5">
    <location>
        <position position="159"/>
    </location>
    <ligand>
        <name>Zn(2+)</name>
        <dbReference type="ChEBI" id="CHEBI:29105"/>
        <note>structural</note>
    </ligand>
</feature>
<name>A0A7C2WCE6_9BACT</name>
<sequence>MGSNRTHVLIIGPQGSGKGTQAAVVAPQLGLVHVATGDLFRALMASDNELAREVRSYYDRGALVPDDLTVRVLVARLDELDRQQPDYRGVLLDGFPRNRAQAEALDRVLRERGDDLVAAIHLVVPREALIERLSGRLVCQQCGATYHRVFNPPRQAGICDRCGGPLIQRSDDTPEAIARRLDIYEEQTAPLLEYYRQRGLLVDIDGDRPIEEVSQSILAALVSRLGA</sequence>
<evidence type="ECO:0000256" key="7">
    <source>
        <dbReference type="RuleBase" id="RU003331"/>
    </source>
</evidence>
<organism evidence="9">
    <name type="scientific">Thermorudis sp</name>
    <dbReference type="NCBI Taxonomy" id="1969470"/>
    <lineage>
        <taxon>Bacteria</taxon>
        <taxon>Pseudomonadati</taxon>
        <taxon>Thermomicrobiota</taxon>
        <taxon>Thermomicrobia</taxon>
        <taxon>Thermomicrobia incertae sedis</taxon>
        <taxon>Thermorudis</taxon>
    </lineage>
</organism>
<feature type="binding site" evidence="5">
    <location>
        <position position="208"/>
    </location>
    <ligand>
        <name>ATP</name>
        <dbReference type="ChEBI" id="CHEBI:30616"/>
    </ligand>
</feature>
<keyword evidence="3 5" id="KW-0547">Nucleotide-binding</keyword>
<feature type="binding site" evidence="5">
    <location>
        <begin position="62"/>
        <end position="64"/>
    </location>
    <ligand>
        <name>AMP</name>
        <dbReference type="ChEBI" id="CHEBI:456215"/>
    </ligand>
</feature>
<dbReference type="InterPro" id="IPR006259">
    <property type="entry name" value="Adenyl_kin_sub"/>
</dbReference>
<comment type="subcellular location">
    <subcellularLocation>
        <location evidence="5 7">Cytoplasm</location>
    </subcellularLocation>
</comment>
<dbReference type="EC" id="2.7.4.3" evidence="5 7"/>
<dbReference type="InterPro" id="IPR000850">
    <property type="entry name" value="Adenylat/UMP-CMP_kin"/>
</dbReference>
<dbReference type="Gene3D" id="3.40.50.300">
    <property type="entry name" value="P-loop containing nucleotide triphosphate hydrolases"/>
    <property type="match status" value="1"/>
</dbReference>
<comment type="similarity">
    <text evidence="5 6">Belongs to the adenylate kinase family.</text>
</comment>
<feature type="domain" description="Adenylate kinase active site lid" evidence="8">
    <location>
        <begin position="136"/>
        <end position="171"/>
    </location>
</feature>
<keyword evidence="5" id="KW-0963">Cytoplasm</keyword>
<dbReference type="NCBIfam" id="NF001380">
    <property type="entry name" value="PRK00279.1-2"/>
    <property type="match status" value="1"/>
</dbReference>
<comment type="subunit">
    <text evidence="5 7">Monomer.</text>
</comment>
<evidence type="ECO:0000313" key="9">
    <source>
        <dbReference type="EMBL" id="HEX71583.1"/>
    </source>
</evidence>
<feature type="binding site" evidence="5">
    <location>
        <position position="101"/>
    </location>
    <ligand>
        <name>AMP</name>
        <dbReference type="ChEBI" id="CHEBI:456215"/>
    </ligand>
</feature>
<gene>
    <name evidence="5" type="primary">adk</name>
    <name evidence="9" type="ORF">ENP13_10150</name>
</gene>
<evidence type="ECO:0000256" key="5">
    <source>
        <dbReference type="HAMAP-Rule" id="MF_00235"/>
    </source>
</evidence>
<dbReference type="SUPFAM" id="SSF52540">
    <property type="entry name" value="P-loop containing nucleoside triphosphate hydrolases"/>
    <property type="match status" value="1"/>
</dbReference>
<feature type="binding site" evidence="5">
    <location>
        <position position="180"/>
    </location>
    <ligand>
        <name>AMP</name>
        <dbReference type="ChEBI" id="CHEBI:456215"/>
    </ligand>
</feature>
<comment type="function">
    <text evidence="5">Catalyzes the reversible transfer of the terminal phosphate group between ATP and AMP. Plays an important role in cellular energy homeostasis and in adenine nucleotide metabolism.</text>
</comment>
<feature type="binding site" evidence="5">
    <location>
        <begin position="94"/>
        <end position="97"/>
    </location>
    <ligand>
        <name>AMP</name>
        <dbReference type="ChEBI" id="CHEBI:456215"/>
    </ligand>
</feature>
<dbReference type="HAMAP" id="MF_00235">
    <property type="entry name" value="Adenylate_kinase_Adk"/>
    <property type="match status" value="1"/>
</dbReference>
<evidence type="ECO:0000256" key="2">
    <source>
        <dbReference type="ARBA" id="ARBA00022727"/>
    </source>
</evidence>
<dbReference type="NCBIfam" id="NF011100">
    <property type="entry name" value="PRK14527.1"/>
    <property type="match status" value="1"/>
</dbReference>
<dbReference type="InterPro" id="IPR027417">
    <property type="entry name" value="P-loop_NTPase"/>
</dbReference>
<dbReference type="GO" id="GO:0008270">
    <property type="term" value="F:zinc ion binding"/>
    <property type="evidence" value="ECO:0007669"/>
    <property type="project" value="UniProtKB-UniRule"/>
</dbReference>
<feature type="region of interest" description="NMP" evidence="5">
    <location>
        <begin position="35"/>
        <end position="64"/>
    </location>
</feature>
<dbReference type="AlphaFoldDB" id="A0A7C2WCE6"/>
<dbReference type="UniPathway" id="UPA00588">
    <property type="reaction ID" value="UER00649"/>
</dbReference>
<feature type="binding site" evidence="5">
    <location>
        <position position="136"/>
    </location>
    <ligand>
        <name>ATP</name>
        <dbReference type="ChEBI" id="CHEBI:30616"/>
    </ligand>
</feature>
<feature type="region of interest" description="LID" evidence="5">
    <location>
        <begin position="135"/>
        <end position="172"/>
    </location>
</feature>
<dbReference type="PROSITE" id="PS00113">
    <property type="entry name" value="ADENYLATE_KINASE"/>
    <property type="match status" value="1"/>
</dbReference>
<protein>
    <recommendedName>
        <fullName evidence="5 7">Adenylate kinase</fullName>
        <shortName evidence="5">AK</shortName>
        <ecNumber evidence="5 7">2.7.4.3</ecNumber>
    </recommendedName>
    <alternativeName>
        <fullName evidence="5">ATP-AMP transphosphorylase</fullName>
    </alternativeName>
    <alternativeName>
        <fullName evidence="5">ATP:AMP phosphotransferase</fullName>
    </alternativeName>
    <alternativeName>
        <fullName evidence="5">Adenylate monophosphate kinase</fullName>
    </alternativeName>
</protein>
<dbReference type="GO" id="GO:0004017">
    <property type="term" value="F:AMP kinase activity"/>
    <property type="evidence" value="ECO:0007669"/>
    <property type="project" value="UniProtKB-UniRule"/>
</dbReference>
<comment type="domain">
    <text evidence="5">Consists of three domains, a large central CORE domain and two small peripheral domains, NMPbind and LID, which undergo movements during catalysis. The LID domain closes over the site of phosphoryl transfer upon ATP binding. Assembling and dissambling the active center during each catalytic cycle provides an effective means to prevent ATP hydrolysis. Some bacteria have evolved a zinc-coordinating structure that stabilizes the LID domain.</text>
</comment>
<feature type="binding site" evidence="5">
    <location>
        <begin position="145"/>
        <end position="146"/>
    </location>
    <ligand>
        <name>ATP</name>
        <dbReference type="ChEBI" id="CHEBI:30616"/>
    </ligand>
</feature>
<evidence type="ECO:0000259" key="8">
    <source>
        <dbReference type="Pfam" id="PF05191"/>
    </source>
</evidence>
<evidence type="ECO:0000256" key="1">
    <source>
        <dbReference type="ARBA" id="ARBA00022679"/>
    </source>
</evidence>
<feature type="binding site" evidence="5">
    <location>
        <position position="169"/>
    </location>
    <ligand>
        <name>AMP</name>
        <dbReference type="ChEBI" id="CHEBI:456215"/>
    </ligand>
</feature>
<evidence type="ECO:0000256" key="3">
    <source>
        <dbReference type="ARBA" id="ARBA00022741"/>
    </source>
</evidence>
<evidence type="ECO:0000256" key="4">
    <source>
        <dbReference type="ARBA" id="ARBA00022777"/>
    </source>
</evidence>
<dbReference type="FunFam" id="3.40.50.300:FF:000106">
    <property type="entry name" value="Adenylate kinase mitochondrial"/>
    <property type="match status" value="1"/>
</dbReference>
<dbReference type="PRINTS" id="PR00094">
    <property type="entry name" value="ADENYLTKNASE"/>
</dbReference>
<feature type="binding site" evidence="5">
    <location>
        <begin position="15"/>
        <end position="20"/>
    </location>
    <ligand>
        <name>ATP</name>
        <dbReference type="ChEBI" id="CHEBI:30616"/>
    </ligand>
</feature>
<dbReference type="NCBIfam" id="TIGR01351">
    <property type="entry name" value="adk"/>
    <property type="match status" value="1"/>
</dbReference>
<feature type="binding site" evidence="5">
    <location>
        <position position="162"/>
    </location>
    <ligand>
        <name>Zn(2+)</name>
        <dbReference type="ChEBI" id="CHEBI:29105"/>
        <note>structural</note>
    </ligand>
</feature>
<keyword evidence="2 5" id="KW-0545">Nucleotide biosynthesis</keyword>
<keyword evidence="1 5" id="KW-0808">Transferase</keyword>
<proteinExistence type="inferred from homology"/>
<dbReference type="InterPro" id="IPR033690">
    <property type="entry name" value="Adenylat_kinase_CS"/>
</dbReference>
<dbReference type="PANTHER" id="PTHR23359">
    <property type="entry name" value="NUCLEOTIDE KINASE"/>
    <property type="match status" value="1"/>
</dbReference>
<keyword evidence="5 7" id="KW-0067">ATP-binding</keyword>
<comment type="catalytic activity">
    <reaction evidence="5 7">
        <text>AMP + ATP = 2 ADP</text>
        <dbReference type="Rhea" id="RHEA:12973"/>
        <dbReference type="ChEBI" id="CHEBI:30616"/>
        <dbReference type="ChEBI" id="CHEBI:456215"/>
        <dbReference type="ChEBI" id="CHEBI:456216"/>
        <dbReference type="EC" id="2.7.4.3"/>
    </reaction>
</comment>
<keyword evidence="5" id="KW-0479">Metal-binding</keyword>
<dbReference type="Pfam" id="PF05191">
    <property type="entry name" value="ADK_lid"/>
    <property type="match status" value="1"/>
</dbReference>
<feature type="binding site" evidence="5">
    <location>
        <position position="36"/>
    </location>
    <ligand>
        <name>AMP</name>
        <dbReference type="ChEBI" id="CHEBI:456215"/>
    </ligand>
</feature>
<keyword evidence="5" id="KW-0862">Zinc</keyword>
<accession>A0A7C2WCE6</accession>
<dbReference type="GO" id="GO:0044209">
    <property type="term" value="P:AMP salvage"/>
    <property type="evidence" value="ECO:0007669"/>
    <property type="project" value="UniProtKB-UniRule"/>
</dbReference>
<feature type="binding site" evidence="5">
    <location>
        <position position="41"/>
    </location>
    <ligand>
        <name>AMP</name>
        <dbReference type="ChEBI" id="CHEBI:456215"/>
    </ligand>
</feature>
<feature type="binding site" evidence="5">
    <location>
        <position position="142"/>
    </location>
    <ligand>
        <name>Zn(2+)</name>
        <dbReference type="ChEBI" id="CHEBI:29105"/>
        <note>structural</note>
    </ligand>
</feature>
<dbReference type="Pfam" id="PF00406">
    <property type="entry name" value="ADK"/>
    <property type="match status" value="1"/>
</dbReference>